<reference evidence="1 2" key="1">
    <citation type="journal article" date="2022" name="New Phytol.">
        <title>Ecological generalism drives hyperdiversity of secondary metabolite gene clusters in xylarialean endophytes.</title>
        <authorList>
            <person name="Franco M.E.E."/>
            <person name="Wisecaver J.H."/>
            <person name="Arnold A.E."/>
            <person name="Ju Y.M."/>
            <person name="Slot J.C."/>
            <person name="Ahrendt S."/>
            <person name="Moore L.P."/>
            <person name="Eastman K.E."/>
            <person name="Scott K."/>
            <person name="Konkel Z."/>
            <person name="Mondo S.J."/>
            <person name="Kuo A."/>
            <person name="Hayes R.D."/>
            <person name="Haridas S."/>
            <person name="Andreopoulos B."/>
            <person name="Riley R."/>
            <person name="LaButti K."/>
            <person name="Pangilinan J."/>
            <person name="Lipzen A."/>
            <person name="Amirebrahimi M."/>
            <person name="Yan J."/>
            <person name="Adam C."/>
            <person name="Keymanesh K."/>
            <person name="Ng V."/>
            <person name="Louie K."/>
            <person name="Northen T."/>
            <person name="Drula E."/>
            <person name="Henrissat B."/>
            <person name="Hsieh H.M."/>
            <person name="Youens-Clark K."/>
            <person name="Lutzoni F."/>
            <person name="Miadlikowska J."/>
            <person name="Eastwood D.C."/>
            <person name="Hamelin R.C."/>
            <person name="Grigoriev I.V."/>
            <person name="U'Ren J.M."/>
        </authorList>
    </citation>
    <scope>NUCLEOTIDE SEQUENCE [LARGE SCALE GENOMIC DNA]</scope>
    <source>
        <strain evidence="1 2">CBS 119005</strain>
    </source>
</reference>
<gene>
    <name evidence="1" type="ORF">F4820DRAFT_349212</name>
</gene>
<organism evidence="1 2">
    <name type="scientific">Hypoxylon rubiginosum</name>
    <dbReference type="NCBI Taxonomy" id="110542"/>
    <lineage>
        <taxon>Eukaryota</taxon>
        <taxon>Fungi</taxon>
        <taxon>Dikarya</taxon>
        <taxon>Ascomycota</taxon>
        <taxon>Pezizomycotina</taxon>
        <taxon>Sordariomycetes</taxon>
        <taxon>Xylariomycetidae</taxon>
        <taxon>Xylariales</taxon>
        <taxon>Hypoxylaceae</taxon>
        <taxon>Hypoxylon</taxon>
    </lineage>
</organism>
<accession>A0ACB9YXH5</accession>
<dbReference type="EMBL" id="MU393492">
    <property type="protein sequence ID" value="KAI4864053.1"/>
    <property type="molecule type" value="Genomic_DNA"/>
</dbReference>
<evidence type="ECO:0000313" key="1">
    <source>
        <dbReference type="EMBL" id="KAI4864053.1"/>
    </source>
</evidence>
<name>A0ACB9YXH5_9PEZI</name>
<keyword evidence="2" id="KW-1185">Reference proteome</keyword>
<proteinExistence type="predicted"/>
<evidence type="ECO:0000313" key="2">
    <source>
        <dbReference type="Proteomes" id="UP001497700"/>
    </source>
</evidence>
<sequence>MVSSSTVLEFFLSLAVKASAETIHQMASSTTQGLQWGPCNLNTTLPVQCAKLTVPLDYTNSSDSRTISLDVIKYPAQKEPKRGSILLNFGGPGQDGLNSMLAYAPIQGPITGGYHDLISWDPRGTGNTLLFNCFPVDPTGYYAGLGNTLASAADTAVGLLWAQGQIISETCYNQLKDIGDYVGMAFVARDMMSIVDALGEDGLLRYWGISGGTTLGATVAAMFPDKVDKVVLDGVMNAHQYYNMFGEPEMVAATDATWEQFLRGCIAMPQNCALAHNRTFEELEATMLQLFTKMRESPPVYNGSIVFDLTIFKSHVYNSLYRPSSWPGLALAIDDLLQGNLDTFAARILGGAGAIPQQAQAILGIRCGDKRRRTGDVADLAPDFAQYRRQSRWFWDWAWGYYVTPCAQWKFSARERYEGDFRVKTRSPLLFVGNTFDPVTPLVSARNMSEGFEGSVLLTHNGHGHLALSQPSNCTDMAIQRYFLEGILPAPGTVCEPNLPLFATGA</sequence>
<comment type="caution">
    <text evidence="1">The sequence shown here is derived from an EMBL/GenBank/DDBJ whole genome shotgun (WGS) entry which is preliminary data.</text>
</comment>
<protein>
    <submittedName>
        <fullName evidence="1">TAP-like protein-domain-containing protein</fullName>
    </submittedName>
</protein>
<dbReference type="Proteomes" id="UP001497700">
    <property type="component" value="Unassembled WGS sequence"/>
</dbReference>